<name>A0A6G0X845_9STRA</name>
<feature type="region of interest" description="Disordered" evidence="1">
    <location>
        <begin position="41"/>
        <end position="70"/>
    </location>
</feature>
<keyword evidence="3" id="KW-1185">Reference proteome</keyword>
<sequence>MTQSLEETWLQDLQFLIATDDHLQEELANVCEILNSDEAITSPEAMTSSPTSSSTLDGSGSVEIQNERGNLPQEFAKVKPKPQRTAVRQREEILSLQKQIKEMTEILNADKLTVMVNYDISLWKQTARKELIAKNKALEENAYLRQAVGEHATFIEQMQRVFTKKPRLSTDIDIHSEEWQTYKLAAQASLREAAIHAIADRQYHRLQSAFVKANVFHRKEGLFHIKAIPQPDQSYVLEIVHHVELNAPFQVVGGAAWQVYQGNVPLDLPVGAEQTYTNLDQRTVYATYVEQRNGLSCHSNVIRKYYPEPDQEVIVSRTVLEDAAVPHMSKGAIQNRSEWLLVKPLRDDPNRSRFTLLEHLAWPRDEVVLEEKEIGIVLNQLESLCFGFKENRCGMLPATAAMDLSRLPFPTMSAFVERGYWFLDLLRTKLNDTIENYHR</sequence>
<reference evidence="2 3" key="1">
    <citation type="submission" date="2019-07" db="EMBL/GenBank/DDBJ databases">
        <title>Genomics analysis of Aphanomyces spp. identifies a new class of oomycete effector associated with host adaptation.</title>
        <authorList>
            <person name="Gaulin E."/>
        </authorList>
    </citation>
    <scope>NUCLEOTIDE SEQUENCE [LARGE SCALE GENOMIC DNA]</scope>
    <source>
        <strain evidence="2 3">ATCC 201684</strain>
    </source>
</reference>
<comment type="caution">
    <text evidence="2">The sequence shown here is derived from an EMBL/GenBank/DDBJ whole genome shotgun (WGS) entry which is preliminary data.</text>
</comment>
<feature type="compositionally biased region" description="Low complexity" evidence="1">
    <location>
        <begin position="41"/>
        <end position="61"/>
    </location>
</feature>
<gene>
    <name evidence="2" type="ORF">Ae201684_007675</name>
</gene>
<evidence type="ECO:0008006" key="4">
    <source>
        <dbReference type="Google" id="ProtNLM"/>
    </source>
</evidence>
<accession>A0A6G0X845</accession>
<organism evidence="2 3">
    <name type="scientific">Aphanomyces euteiches</name>
    <dbReference type="NCBI Taxonomy" id="100861"/>
    <lineage>
        <taxon>Eukaryota</taxon>
        <taxon>Sar</taxon>
        <taxon>Stramenopiles</taxon>
        <taxon>Oomycota</taxon>
        <taxon>Saprolegniomycetes</taxon>
        <taxon>Saprolegniales</taxon>
        <taxon>Verrucalvaceae</taxon>
        <taxon>Aphanomyces</taxon>
    </lineage>
</organism>
<evidence type="ECO:0000313" key="2">
    <source>
        <dbReference type="EMBL" id="KAF0736089.1"/>
    </source>
</evidence>
<dbReference type="VEuPathDB" id="FungiDB:AeMF1_008984"/>
<dbReference type="EMBL" id="VJMJ01000090">
    <property type="protein sequence ID" value="KAF0736089.1"/>
    <property type="molecule type" value="Genomic_DNA"/>
</dbReference>
<dbReference type="Proteomes" id="UP000481153">
    <property type="component" value="Unassembled WGS sequence"/>
</dbReference>
<evidence type="ECO:0000256" key="1">
    <source>
        <dbReference type="SAM" id="MobiDB-lite"/>
    </source>
</evidence>
<protein>
    <recommendedName>
        <fullName evidence="4">START domain-containing protein</fullName>
    </recommendedName>
</protein>
<evidence type="ECO:0000313" key="3">
    <source>
        <dbReference type="Proteomes" id="UP000481153"/>
    </source>
</evidence>
<dbReference type="AlphaFoldDB" id="A0A6G0X845"/>
<proteinExistence type="predicted"/>